<dbReference type="AlphaFoldDB" id="A0A2G9YW92"/>
<evidence type="ECO:0000313" key="2">
    <source>
        <dbReference type="Proteomes" id="UP000230273"/>
    </source>
</evidence>
<proteinExistence type="predicted"/>
<gene>
    <name evidence="1" type="ORF">COX36_03055</name>
</gene>
<dbReference type="EMBL" id="PCRP01000047">
    <property type="protein sequence ID" value="PIP23504.1"/>
    <property type="molecule type" value="Genomic_DNA"/>
</dbReference>
<dbReference type="Proteomes" id="UP000230273">
    <property type="component" value="Unassembled WGS sequence"/>
</dbReference>
<sequence length="89" mass="10539">MAEAVIQEAARQVRRIYPFDSDDLRQEIERLLDDKEPEEILARGLAEIQIEREKVRRSQEAELGVARRARNLDRINLEANLGMRLRRNR</sequence>
<protein>
    <submittedName>
        <fullName evidence="1">Uncharacterized protein</fullName>
    </submittedName>
</protein>
<name>A0A2G9YW92_9BACT</name>
<organism evidence="1 2">
    <name type="scientific">Candidatus Nealsonbacteria bacterium CG23_combo_of_CG06-09_8_20_14_all_38_19</name>
    <dbReference type="NCBI Taxonomy" id="1974721"/>
    <lineage>
        <taxon>Bacteria</taxon>
        <taxon>Candidatus Nealsoniibacteriota</taxon>
    </lineage>
</organism>
<comment type="caution">
    <text evidence="1">The sequence shown here is derived from an EMBL/GenBank/DDBJ whole genome shotgun (WGS) entry which is preliminary data.</text>
</comment>
<accession>A0A2G9YW92</accession>
<reference evidence="1 2" key="1">
    <citation type="submission" date="2017-09" db="EMBL/GenBank/DDBJ databases">
        <title>Depth-based differentiation of microbial function through sediment-hosted aquifers and enrichment of novel symbionts in the deep terrestrial subsurface.</title>
        <authorList>
            <person name="Probst A.J."/>
            <person name="Ladd B."/>
            <person name="Jarett J.K."/>
            <person name="Geller-Mcgrath D.E."/>
            <person name="Sieber C.M."/>
            <person name="Emerson J.B."/>
            <person name="Anantharaman K."/>
            <person name="Thomas B.C."/>
            <person name="Malmstrom R."/>
            <person name="Stieglmeier M."/>
            <person name="Klingl A."/>
            <person name="Woyke T."/>
            <person name="Ryan C.M."/>
            <person name="Banfield J.F."/>
        </authorList>
    </citation>
    <scope>NUCLEOTIDE SEQUENCE [LARGE SCALE GENOMIC DNA]</scope>
    <source>
        <strain evidence="1">CG23_combo_of_CG06-09_8_20_14_all_38_19</strain>
    </source>
</reference>
<evidence type="ECO:0000313" key="1">
    <source>
        <dbReference type="EMBL" id="PIP23504.1"/>
    </source>
</evidence>